<name>A0ACB8C5S9_DERSI</name>
<reference evidence="1" key="1">
    <citation type="submission" date="2020-05" db="EMBL/GenBank/DDBJ databases">
        <title>Large-scale comparative analyses of tick genomes elucidate their genetic diversity and vector capacities.</title>
        <authorList>
            <person name="Jia N."/>
            <person name="Wang J."/>
            <person name="Shi W."/>
            <person name="Du L."/>
            <person name="Sun Y."/>
            <person name="Zhan W."/>
            <person name="Jiang J."/>
            <person name="Wang Q."/>
            <person name="Zhang B."/>
            <person name="Ji P."/>
            <person name="Sakyi L.B."/>
            <person name="Cui X."/>
            <person name="Yuan T."/>
            <person name="Jiang B."/>
            <person name="Yang W."/>
            <person name="Lam T.T.-Y."/>
            <person name="Chang Q."/>
            <person name="Ding S."/>
            <person name="Wang X."/>
            <person name="Zhu J."/>
            <person name="Ruan X."/>
            <person name="Zhao L."/>
            <person name="Wei J."/>
            <person name="Que T."/>
            <person name="Du C."/>
            <person name="Cheng J."/>
            <person name="Dai P."/>
            <person name="Han X."/>
            <person name="Huang E."/>
            <person name="Gao Y."/>
            <person name="Liu J."/>
            <person name="Shao H."/>
            <person name="Ye R."/>
            <person name="Li L."/>
            <person name="Wei W."/>
            <person name="Wang X."/>
            <person name="Wang C."/>
            <person name="Yang T."/>
            <person name="Huo Q."/>
            <person name="Li W."/>
            <person name="Guo W."/>
            <person name="Chen H."/>
            <person name="Zhou L."/>
            <person name="Ni X."/>
            <person name="Tian J."/>
            <person name="Zhou Y."/>
            <person name="Sheng Y."/>
            <person name="Liu T."/>
            <person name="Pan Y."/>
            <person name="Xia L."/>
            <person name="Li J."/>
            <person name="Zhao F."/>
            <person name="Cao W."/>
        </authorList>
    </citation>
    <scope>NUCLEOTIDE SEQUENCE</scope>
    <source>
        <strain evidence="1">Dsil-2018</strain>
    </source>
</reference>
<keyword evidence="2" id="KW-1185">Reference proteome</keyword>
<comment type="caution">
    <text evidence="1">The sequence shown here is derived from an EMBL/GenBank/DDBJ whole genome shotgun (WGS) entry which is preliminary data.</text>
</comment>
<proteinExistence type="predicted"/>
<accession>A0ACB8C5S9</accession>
<dbReference type="EMBL" id="CM023478">
    <property type="protein sequence ID" value="KAH7934182.1"/>
    <property type="molecule type" value="Genomic_DNA"/>
</dbReference>
<protein>
    <submittedName>
        <fullName evidence="1">Uncharacterized protein</fullName>
    </submittedName>
</protein>
<sequence length="99" mass="11048">MRCLRSNLARLNLFQAKPPEYPVKRISVPVALFSSDGDAVADRADVTDLVKTLGSTVILDYLVPVPKFRHNDFILGCKATDVLHDVMMATLARHNRKNV</sequence>
<dbReference type="Proteomes" id="UP000821865">
    <property type="component" value="Chromosome 9"/>
</dbReference>
<gene>
    <name evidence="1" type="ORF">HPB49_022490</name>
</gene>
<evidence type="ECO:0000313" key="2">
    <source>
        <dbReference type="Proteomes" id="UP000821865"/>
    </source>
</evidence>
<evidence type="ECO:0000313" key="1">
    <source>
        <dbReference type="EMBL" id="KAH7934182.1"/>
    </source>
</evidence>
<organism evidence="1 2">
    <name type="scientific">Dermacentor silvarum</name>
    <name type="common">Tick</name>
    <dbReference type="NCBI Taxonomy" id="543639"/>
    <lineage>
        <taxon>Eukaryota</taxon>
        <taxon>Metazoa</taxon>
        <taxon>Ecdysozoa</taxon>
        <taxon>Arthropoda</taxon>
        <taxon>Chelicerata</taxon>
        <taxon>Arachnida</taxon>
        <taxon>Acari</taxon>
        <taxon>Parasitiformes</taxon>
        <taxon>Ixodida</taxon>
        <taxon>Ixodoidea</taxon>
        <taxon>Ixodidae</taxon>
        <taxon>Rhipicephalinae</taxon>
        <taxon>Dermacentor</taxon>
    </lineage>
</organism>